<dbReference type="EMBL" id="CM056817">
    <property type="protein sequence ID" value="KAJ8619772.1"/>
    <property type="molecule type" value="Genomic_DNA"/>
</dbReference>
<gene>
    <name evidence="1" type="ORF">MRB53_028301</name>
</gene>
<protein>
    <submittedName>
        <fullName evidence="1">Uncharacterized protein</fullName>
    </submittedName>
</protein>
<name>A0ACC2KFL5_PERAE</name>
<keyword evidence="2" id="KW-1185">Reference proteome</keyword>
<dbReference type="Proteomes" id="UP001234297">
    <property type="component" value="Chromosome 9"/>
</dbReference>
<comment type="caution">
    <text evidence="1">The sequence shown here is derived from an EMBL/GenBank/DDBJ whole genome shotgun (WGS) entry which is preliminary data.</text>
</comment>
<sequence>MNERGDLESYPTLFRMHLNSLDLSSLRWDFWSQSIKSLPLRSTISSLISSVVLALISISSSLFAIIFTEEEGFLPRDDDGGVWIQIPWKDFFGGGTV</sequence>
<evidence type="ECO:0000313" key="2">
    <source>
        <dbReference type="Proteomes" id="UP001234297"/>
    </source>
</evidence>
<evidence type="ECO:0000313" key="1">
    <source>
        <dbReference type="EMBL" id="KAJ8619772.1"/>
    </source>
</evidence>
<accession>A0ACC2KFL5</accession>
<organism evidence="1 2">
    <name type="scientific">Persea americana</name>
    <name type="common">Avocado</name>
    <dbReference type="NCBI Taxonomy" id="3435"/>
    <lineage>
        <taxon>Eukaryota</taxon>
        <taxon>Viridiplantae</taxon>
        <taxon>Streptophyta</taxon>
        <taxon>Embryophyta</taxon>
        <taxon>Tracheophyta</taxon>
        <taxon>Spermatophyta</taxon>
        <taxon>Magnoliopsida</taxon>
        <taxon>Magnoliidae</taxon>
        <taxon>Laurales</taxon>
        <taxon>Lauraceae</taxon>
        <taxon>Persea</taxon>
    </lineage>
</organism>
<proteinExistence type="predicted"/>
<reference evidence="1 2" key="1">
    <citation type="journal article" date="2022" name="Hortic Res">
        <title>A haplotype resolved chromosomal level avocado genome allows analysis of novel avocado genes.</title>
        <authorList>
            <person name="Nath O."/>
            <person name="Fletcher S.J."/>
            <person name="Hayward A."/>
            <person name="Shaw L.M."/>
            <person name="Masouleh A.K."/>
            <person name="Furtado A."/>
            <person name="Henry R.J."/>
            <person name="Mitter N."/>
        </authorList>
    </citation>
    <scope>NUCLEOTIDE SEQUENCE [LARGE SCALE GENOMIC DNA]</scope>
    <source>
        <strain evidence="2">cv. Hass</strain>
    </source>
</reference>